<name>A0A8S1AKE6_ARCPL</name>
<dbReference type="EMBL" id="CADEBC010000524">
    <property type="protein sequence ID" value="CAB3245207.1"/>
    <property type="molecule type" value="Genomic_DNA"/>
</dbReference>
<proteinExistence type="predicted"/>
<dbReference type="Proteomes" id="UP000494106">
    <property type="component" value="Unassembled WGS sequence"/>
</dbReference>
<accession>A0A8S1AKE6</accession>
<dbReference type="OrthoDB" id="3200163at2759"/>
<reference evidence="1 2" key="1">
    <citation type="submission" date="2020-04" db="EMBL/GenBank/DDBJ databases">
        <authorList>
            <person name="Wallbank WR R."/>
            <person name="Pardo Diaz C."/>
            <person name="Kozak K."/>
            <person name="Martin S."/>
            <person name="Jiggins C."/>
            <person name="Moest M."/>
            <person name="Warren A I."/>
            <person name="Byers J.R.P. K."/>
            <person name="Montejo-Kovacevich G."/>
            <person name="Yen C E."/>
        </authorList>
    </citation>
    <scope>NUCLEOTIDE SEQUENCE [LARGE SCALE GENOMIC DNA]</scope>
</reference>
<organism evidence="1 2">
    <name type="scientific">Arctia plantaginis</name>
    <name type="common">Wood tiger moth</name>
    <name type="synonym">Phalaena plantaginis</name>
    <dbReference type="NCBI Taxonomy" id="874455"/>
    <lineage>
        <taxon>Eukaryota</taxon>
        <taxon>Metazoa</taxon>
        <taxon>Ecdysozoa</taxon>
        <taxon>Arthropoda</taxon>
        <taxon>Hexapoda</taxon>
        <taxon>Insecta</taxon>
        <taxon>Pterygota</taxon>
        <taxon>Neoptera</taxon>
        <taxon>Endopterygota</taxon>
        <taxon>Lepidoptera</taxon>
        <taxon>Glossata</taxon>
        <taxon>Ditrysia</taxon>
        <taxon>Noctuoidea</taxon>
        <taxon>Erebidae</taxon>
        <taxon>Arctiinae</taxon>
        <taxon>Arctia</taxon>
    </lineage>
</organism>
<dbReference type="InterPro" id="IPR029058">
    <property type="entry name" value="AB_hydrolase_fold"/>
</dbReference>
<evidence type="ECO:0000313" key="1">
    <source>
        <dbReference type="EMBL" id="CAB3245207.1"/>
    </source>
</evidence>
<evidence type="ECO:0008006" key="3">
    <source>
        <dbReference type="Google" id="ProtNLM"/>
    </source>
</evidence>
<dbReference type="AlphaFoldDB" id="A0A8S1AKE6"/>
<comment type="caution">
    <text evidence="1">The sequence shown here is derived from an EMBL/GenBank/DDBJ whole genome shotgun (WGS) entry which is preliminary data.</text>
</comment>
<dbReference type="Gene3D" id="3.40.50.1820">
    <property type="entry name" value="alpha/beta hydrolase"/>
    <property type="match status" value="1"/>
</dbReference>
<protein>
    <recommendedName>
        <fullName evidence="3">Acetylcholinesterase</fullName>
    </recommendedName>
</protein>
<keyword evidence="2" id="KW-1185">Reference proteome</keyword>
<evidence type="ECO:0000313" key="2">
    <source>
        <dbReference type="Proteomes" id="UP000494106"/>
    </source>
</evidence>
<gene>
    <name evidence="1" type="ORF">APLA_LOCUS10325</name>
</gene>
<sequence length="85" mass="9931">MKKLMREIWHNFVETGKPVPEGSSLPSWPPVEADTSPYMSLGRTVELYRSALTEDRTRFWENIYQKYSLEPISPPKSYSRAHTDL</sequence>
<dbReference type="SUPFAM" id="SSF53474">
    <property type="entry name" value="alpha/beta-Hydrolases"/>
    <property type="match status" value="1"/>
</dbReference>